<reference evidence="1 2" key="1">
    <citation type="submission" date="2015-07" db="EMBL/GenBank/DDBJ databases">
        <title>The draft genome sequence of Leadbetterella sp. JN14-9.</title>
        <authorList>
            <person name="Liu Y."/>
            <person name="Du J."/>
            <person name="Shao Z."/>
        </authorList>
    </citation>
    <scope>NUCLEOTIDE SEQUENCE [LARGE SCALE GENOMIC DNA]</scope>
    <source>
        <strain evidence="1 2">JN14-9</strain>
    </source>
</reference>
<dbReference type="EMBL" id="LGTQ01000005">
    <property type="protein sequence ID" value="KPM50155.1"/>
    <property type="molecule type" value="Genomic_DNA"/>
</dbReference>
<dbReference type="STRING" id="1605367.AFM12_04285"/>
<evidence type="ECO:0000313" key="1">
    <source>
        <dbReference type="EMBL" id="KPM50155.1"/>
    </source>
</evidence>
<dbReference type="Proteomes" id="UP000050454">
    <property type="component" value="Unassembled WGS sequence"/>
</dbReference>
<proteinExistence type="predicted"/>
<keyword evidence="2" id="KW-1185">Reference proteome</keyword>
<comment type="caution">
    <text evidence="1">The sequence shown here is derived from an EMBL/GenBank/DDBJ whole genome shotgun (WGS) entry which is preliminary data.</text>
</comment>
<accession>A0A0P7C8U2</accession>
<dbReference type="AlphaFoldDB" id="A0A0P7C8U2"/>
<organism evidence="1 2">
    <name type="scientific">Jiulongibacter sediminis</name>
    <dbReference type="NCBI Taxonomy" id="1605367"/>
    <lineage>
        <taxon>Bacteria</taxon>
        <taxon>Pseudomonadati</taxon>
        <taxon>Bacteroidota</taxon>
        <taxon>Cytophagia</taxon>
        <taxon>Cytophagales</taxon>
        <taxon>Leadbetterellaceae</taxon>
        <taxon>Jiulongibacter</taxon>
    </lineage>
</organism>
<protein>
    <submittedName>
        <fullName evidence="1">Uncharacterized protein</fullName>
    </submittedName>
</protein>
<name>A0A0P7C8U2_9BACT</name>
<sequence>MWLKGNKTSPRFNYTIESDRLLDRVQYIKKGKKKTITGFDTSLDECNRRFEWRGKGLLHLLRSRWEIIENHRKENWALIYFEKTLFTPEGYDVISKNKELTKDQLNSIRAKISQLTLEKELVSIPHFDNP</sequence>
<gene>
    <name evidence="1" type="ORF">AFM12_04285</name>
</gene>
<evidence type="ECO:0000313" key="2">
    <source>
        <dbReference type="Proteomes" id="UP000050454"/>
    </source>
</evidence>
<dbReference type="OrthoDB" id="951812at2"/>